<dbReference type="GO" id="GO:0046513">
    <property type="term" value="P:ceramide biosynthetic process"/>
    <property type="evidence" value="ECO:0007669"/>
    <property type="project" value="TreeGrafter"/>
</dbReference>
<keyword evidence="3 9" id="KW-0812">Transmembrane</keyword>
<feature type="transmembrane region" description="Helical" evidence="9">
    <location>
        <begin position="277"/>
        <end position="294"/>
    </location>
</feature>
<keyword evidence="7" id="KW-0479">Metal-binding</keyword>
<keyword evidence="11" id="KW-1185">Reference proteome</keyword>
<protein>
    <submittedName>
        <fullName evidence="10">Alkaline ceramidase 3</fullName>
    </submittedName>
</protein>
<feature type="binding site" evidence="7">
    <location>
        <position position="55"/>
    </location>
    <ligand>
        <name>Ca(2+)</name>
        <dbReference type="ChEBI" id="CHEBI:29108"/>
    </ligand>
</feature>
<dbReference type="Pfam" id="PF05875">
    <property type="entry name" value="Ceramidase"/>
    <property type="match status" value="1"/>
</dbReference>
<dbReference type="GO" id="GO:0005789">
    <property type="term" value="C:endoplasmic reticulum membrane"/>
    <property type="evidence" value="ECO:0007669"/>
    <property type="project" value="TreeGrafter"/>
</dbReference>
<evidence type="ECO:0000256" key="6">
    <source>
        <dbReference type="ARBA" id="ARBA00023136"/>
    </source>
</evidence>
<evidence type="ECO:0000256" key="3">
    <source>
        <dbReference type="ARBA" id="ARBA00022692"/>
    </source>
</evidence>
<sequence>MAHNHSAGGHGFNITSLFGSSHSTVAIGREGYWGPVTSTLDWCEENYEVLPMIAEMWNASTNIFFLLWPLVGIYSAYKTSSERRYYASYAALMLVGCGSFLFHGTLTYTMQLLDELPMMLATCIFVYTHIQMFATKPSPKTILAMAAVFLAVTASYLLLMTPILFQLAFIALTLIQVGLGIHNIYKVSRTHKHEARILYSMIATSVGAILFAFTLWNVDQVHCGALQGTRNAIGYPLRVGLELHAWWHVLSGFAGYVGVVGAQYCRLLALGRTDVRVAVWAGVLPVLVVVGGASPDRGTGKHVAATIKRPLTRSRTMKSKRA</sequence>
<evidence type="ECO:0000256" key="2">
    <source>
        <dbReference type="ARBA" id="ARBA00009780"/>
    </source>
</evidence>
<keyword evidence="7" id="KW-0106">Calcium</keyword>
<evidence type="ECO:0000256" key="7">
    <source>
        <dbReference type="PIRSR" id="PIRSR608901-1"/>
    </source>
</evidence>
<keyword evidence="6 9" id="KW-0472">Membrane</keyword>
<feature type="transmembrane region" description="Helical" evidence="9">
    <location>
        <begin position="116"/>
        <end position="134"/>
    </location>
</feature>
<comment type="caution">
    <text evidence="10">The sequence shown here is derived from an EMBL/GenBank/DDBJ whole genome shotgun (WGS) entry which is preliminary data.</text>
</comment>
<dbReference type="AlphaFoldDB" id="A0AAD5XNN6"/>
<dbReference type="PANTHER" id="PTHR46187">
    <property type="entry name" value="ALKALINE CERAMIDASE 3"/>
    <property type="match status" value="1"/>
</dbReference>
<feature type="binding site" evidence="7">
    <location>
        <position position="44"/>
    </location>
    <ligand>
        <name>Ca(2+)</name>
        <dbReference type="ChEBI" id="CHEBI:29108"/>
    </ligand>
</feature>
<feature type="transmembrane region" description="Helical" evidence="9">
    <location>
        <begin position="165"/>
        <end position="185"/>
    </location>
</feature>
<feature type="binding site" evidence="7">
    <location>
        <position position="46"/>
    </location>
    <ligand>
        <name>Ca(2+)</name>
        <dbReference type="ChEBI" id="CHEBI:29108"/>
    </ligand>
</feature>
<keyword evidence="4" id="KW-0378">Hydrolase</keyword>
<evidence type="ECO:0000313" key="10">
    <source>
        <dbReference type="EMBL" id="KAJ3169026.1"/>
    </source>
</evidence>
<dbReference type="InterPro" id="IPR008901">
    <property type="entry name" value="ACER"/>
</dbReference>
<proteinExistence type="inferred from homology"/>
<feature type="transmembrane region" description="Helical" evidence="9">
    <location>
        <begin position="141"/>
        <end position="159"/>
    </location>
</feature>
<feature type="binding site" evidence="7">
    <location>
        <position position="42"/>
    </location>
    <ligand>
        <name>Ca(2+)</name>
        <dbReference type="ChEBI" id="CHEBI:29108"/>
    </ligand>
</feature>
<dbReference type="GO" id="GO:0046872">
    <property type="term" value="F:metal ion binding"/>
    <property type="evidence" value="ECO:0007669"/>
    <property type="project" value="UniProtKB-KW"/>
</dbReference>
<feature type="binding site" evidence="7">
    <location>
        <position position="41"/>
    </location>
    <ligand>
        <name>Ca(2+)</name>
        <dbReference type="ChEBI" id="CHEBI:29108"/>
    </ligand>
</feature>
<comment type="similarity">
    <text evidence="2">Belongs to the alkaline ceramidase family.</text>
</comment>
<feature type="transmembrane region" description="Helical" evidence="9">
    <location>
        <begin position="197"/>
        <end position="216"/>
    </location>
</feature>
<accession>A0AAD5XNN6</accession>
<feature type="transmembrane region" description="Helical" evidence="9">
    <location>
        <begin position="89"/>
        <end position="110"/>
    </location>
</feature>
<gene>
    <name evidence="10" type="primary">ACER3_1</name>
    <name evidence="10" type="ORF">HDU87_000900</name>
</gene>
<dbReference type="EMBL" id="JADGJQ010000113">
    <property type="protein sequence ID" value="KAJ3169026.1"/>
    <property type="molecule type" value="Genomic_DNA"/>
</dbReference>
<evidence type="ECO:0000256" key="1">
    <source>
        <dbReference type="ARBA" id="ARBA00004141"/>
    </source>
</evidence>
<evidence type="ECO:0000313" key="11">
    <source>
        <dbReference type="Proteomes" id="UP001212152"/>
    </source>
</evidence>
<evidence type="ECO:0000256" key="8">
    <source>
        <dbReference type="PIRSR" id="PIRSR608901-2"/>
    </source>
</evidence>
<keyword evidence="8" id="KW-0862">Zinc</keyword>
<keyword evidence="5 9" id="KW-1133">Transmembrane helix</keyword>
<feature type="binding site" evidence="8">
    <location>
        <position position="244"/>
    </location>
    <ligand>
        <name>Zn(2+)</name>
        <dbReference type="ChEBI" id="CHEBI:29105"/>
        <note>catalytic</note>
    </ligand>
</feature>
<feature type="transmembrane region" description="Helical" evidence="9">
    <location>
        <begin position="245"/>
        <end position="265"/>
    </location>
</feature>
<feature type="transmembrane region" description="Helical" evidence="9">
    <location>
        <begin position="56"/>
        <end position="77"/>
    </location>
</feature>
<evidence type="ECO:0000256" key="9">
    <source>
        <dbReference type="SAM" id="Phobius"/>
    </source>
</evidence>
<evidence type="ECO:0000256" key="5">
    <source>
        <dbReference type="ARBA" id="ARBA00022989"/>
    </source>
</evidence>
<name>A0AAD5XNN6_9FUNG</name>
<dbReference type="PANTHER" id="PTHR46187:SF1">
    <property type="entry name" value="ALKALINE PHYTOCERAMIDASE"/>
    <property type="match status" value="1"/>
</dbReference>
<dbReference type="GO" id="GO:0016811">
    <property type="term" value="F:hydrolase activity, acting on carbon-nitrogen (but not peptide) bonds, in linear amides"/>
    <property type="evidence" value="ECO:0007669"/>
    <property type="project" value="InterPro"/>
</dbReference>
<comment type="subcellular location">
    <subcellularLocation>
        <location evidence="1">Membrane</location>
        <topology evidence="1">Multi-pass membrane protein</topology>
    </subcellularLocation>
</comment>
<comment type="cofactor">
    <cofactor evidence="8">
        <name>Zn(2+)</name>
        <dbReference type="ChEBI" id="CHEBI:29105"/>
    </cofactor>
</comment>
<feature type="binding site" evidence="8">
    <location>
        <position position="103"/>
    </location>
    <ligand>
        <name>Zn(2+)</name>
        <dbReference type="ChEBI" id="CHEBI:29105"/>
        <note>catalytic</note>
    </ligand>
</feature>
<dbReference type="GO" id="GO:0046514">
    <property type="term" value="P:ceramide catabolic process"/>
    <property type="evidence" value="ECO:0007669"/>
    <property type="project" value="TreeGrafter"/>
</dbReference>
<feature type="binding site" evidence="8">
    <location>
        <position position="248"/>
    </location>
    <ligand>
        <name>Zn(2+)</name>
        <dbReference type="ChEBI" id="CHEBI:29105"/>
        <note>catalytic</note>
    </ligand>
</feature>
<dbReference type="Proteomes" id="UP001212152">
    <property type="component" value="Unassembled WGS sequence"/>
</dbReference>
<reference evidence="10" key="1">
    <citation type="submission" date="2020-05" db="EMBL/GenBank/DDBJ databases">
        <title>Phylogenomic resolution of chytrid fungi.</title>
        <authorList>
            <person name="Stajich J.E."/>
            <person name="Amses K."/>
            <person name="Simmons R."/>
            <person name="Seto K."/>
            <person name="Myers J."/>
            <person name="Bonds A."/>
            <person name="Quandt C.A."/>
            <person name="Barry K."/>
            <person name="Liu P."/>
            <person name="Grigoriev I."/>
            <person name="Longcore J.E."/>
            <person name="James T.Y."/>
        </authorList>
    </citation>
    <scope>NUCLEOTIDE SEQUENCE</scope>
    <source>
        <strain evidence="10">JEL0379</strain>
    </source>
</reference>
<evidence type="ECO:0000256" key="4">
    <source>
        <dbReference type="ARBA" id="ARBA00022801"/>
    </source>
</evidence>
<organism evidence="10 11">
    <name type="scientific">Geranomyces variabilis</name>
    <dbReference type="NCBI Taxonomy" id="109894"/>
    <lineage>
        <taxon>Eukaryota</taxon>
        <taxon>Fungi</taxon>
        <taxon>Fungi incertae sedis</taxon>
        <taxon>Chytridiomycota</taxon>
        <taxon>Chytridiomycota incertae sedis</taxon>
        <taxon>Chytridiomycetes</taxon>
        <taxon>Spizellomycetales</taxon>
        <taxon>Powellomycetaceae</taxon>
        <taxon>Geranomyces</taxon>
    </lineage>
</organism>